<dbReference type="Gene3D" id="3.40.50.1450">
    <property type="entry name" value="HybD-like"/>
    <property type="match status" value="1"/>
</dbReference>
<protein>
    <submittedName>
        <fullName evidence="5">Hydrogenase maturation protease</fullName>
    </submittedName>
</protein>
<evidence type="ECO:0000256" key="4">
    <source>
        <dbReference type="ARBA" id="ARBA00022801"/>
    </source>
</evidence>
<organism evidence="5 6">
    <name type="scientific">Prescottella agglutinans</name>
    <dbReference type="NCBI Taxonomy" id="1644129"/>
    <lineage>
        <taxon>Bacteria</taxon>
        <taxon>Bacillati</taxon>
        <taxon>Actinomycetota</taxon>
        <taxon>Actinomycetes</taxon>
        <taxon>Mycobacteriales</taxon>
        <taxon>Nocardiaceae</taxon>
        <taxon>Prescottella</taxon>
    </lineage>
</organism>
<reference evidence="5 6" key="1">
    <citation type="submission" date="2018-11" db="EMBL/GenBank/DDBJ databases">
        <title>Rhodococcus spongicola sp. nov. and Rhodococcus xishaensis sp. nov. from marine sponges.</title>
        <authorList>
            <person name="Li L."/>
            <person name="Lin H.W."/>
        </authorList>
    </citation>
    <scope>NUCLEOTIDE SEQUENCE [LARGE SCALE GENOMIC DNA]</scope>
    <source>
        <strain evidence="5 6">CCTCC AB2014297</strain>
    </source>
</reference>
<dbReference type="PANTHER" id="PTHR30302">
    <property type="entry name" value="HYDROGENASE 1 MATURATION PROTEASE"/>
    <property type="match status" value="1"/>
</dbReference>
<accession>A0A438BCM8</accession>
<keyword evidence="6" id="KW-1185">Reference proteome</keyword>
<gene>
    <name evidence="5" type="ORF">EGT67_14500</name>
</gene>
<keyword evidence="3" id="KW-0064">Aspartyl protease</keyword>
<dbReference type="Pfam" id="PF01750">
    <property type="entry name" value="HycI"/>
    <property type="match status" value="1"/>
</dbReference>
<dbReference type="CDD" id="cd00518">
    <property type="entry name" value="H2MP"/>
    <property type="match status" value="1"/>
</dbReference>
<dbReference type="GO" id="GO:0004190">
    <property type="term" value="F:aspartic-type endopeptidase activity"/>
    <property type="evidence" value="ECO:0007669"/>
    <property type="project" value="UniProtKB-KW"/>
</dbReference>
<dbReference type="AlphaFoldDB" id="A0A438BCM8"/>
<dbReference type="NCBIfam" id="TIGR00072">
    <property type="entry name" value="hydrog_prot"/>
    <property type="match status" value="1"/>
</dbReference>
<keyword evidence="2 5" id="KW-0645">Protease</keyword>
<dbReference type="RefSeq" id="WP_127916789.1">
    <property type="nucleotide sequence ID" value="NZ_RKLP01000007.1"/>
</dbReference>
<evidence type="ECO:0000256" key="1">
    <source>
        <dbReference type="ARBA" id="ARBA00006814"/>
    </source>
</evidence>
<proteinExistence type="inferred from homology"/>
<evidence type="ECO:0000313" key="6">
    <source>
        <dbReference type="Proteomes" id="UP000286208"/>
    </source>
</evidence>
<evidence type="ECO:0000313" key="5">
    <source>
        <dbReference type="EMBL" id="RVW08734.1"/>
    </source>
</evidence>
<dbReference type="GO" id="GO:0008047">
    <property type="term" value="F:enzyme activator activity"/>
    <property type="evidence" value="ECO:0007669"/>
    <property type="project" value="InterPro"/>
</dbReference>
<dbReference type="InterPro" id="IPR023430">
    <property type="entry name" value="Pept_HybD-like_dom_sf"/>
</dbReference>
<dbReference type="InterPro" id="IPR000671">
    <property type="entry name" value="Peptidase_A31"/>
</dbReference>
<evidence type="ECO:0000256" key="2">
    <source>
        <dbReference type="ARBA" id="ARBA00022670"/>
    </source>
</evidence>
<comment type="caution">
    <text evidence="5">The sequence shown here is derived from an EMBL/GenBank/DDBJ whole genome shotgun (WGS) entry which is preliminary data.</text>
</comment>
<dbReference type="EMBL" id="RKLP01000007">
    <property type="protein sequence ID" value="RVW08734.1"/>
    <property type="molecule type" value="Genomic_DNA"/>
</dbReference>
<dbReference type="Proteomes" id="UP000286208">
    <property type="component" value="Unassembled WGS sequence"/>
</dbReference>
<name>A0A438BCM8_9NOCA</name>
<dbReference type="PANTHER" id="PTHR30302:SF1">
    <property type="entry name" value="HYDROGENASE 2 MATURATION PROTEASE"/>
    <property type="match status" value="1"/>
</dbReference>
<sequence>MSTPGRIVVVGLGNEYRRDDGFGPAVVRALRGRLPAAAGVAVVADTVDLLTAWDGARLAIVVDLALRTPAVPGRMHRLTVDGSAAAGAPGGHGVDVAAALALARILGIAPGRVVLYAVEGADVGAGVGLSPAVRRAVPAVVAAVAAEAISGSVRRRAPSRPADPRAR</sequence>
<keyword evidence="4" id="KW-0378">Hydrolase</keyword>
<dbReference type="SUPFAM" id="SSF53163">
    <property type="entry name" value="HybD-like"/>
    <property type="match status" value="1"/>
</dbReference>
<evidence type="ECO:0000256" key="3">
    <source>
        <dbReference type="ARBA" id="ARBA00022750"/>
    </source>
</evidence>
<comment type="similarity">
    <text evidence="1">Belongs to the peptidase A31 family.</text>
</comment>
<dbReference type="GO" id="GO:0016485">
    <property type="term" value="P:protein processing"/>
    <property type="evidence" value="ECO:0007669"/>
    <property type="project" value="TreeGrafter"/>
</dbReference>